<dbReference type="RefSeq" id="WP_344744088.1">
    <property type="nucleotide sequence ID" value="NZ_BAAAVT010000006.1"/>
</dbReference>
<comment type="caution">
    <text evidence="2">The sequence shown here is derived from an EMBL/GenBank/DDBJ whole genome shotgun (WGS) entry which is preliminary data.</text>
</comment>
<dbReference type="Gene3D" id="3.60.120.10">
    <property type="entry name" value="Anthranilate synthase"/>
    <property type="match status" value="1"/>
</dbReference>
<reference evidence="3" key="1">
    <citation type="journal article" date="2019" name="Int. J. Syst. Evol. Microbiol.">
        <title>The Global Catalogue of Microorganisms (GCM) 10K type strain sequencing project: providing services to taxonomists for standard genome sequencing and annotation.</title>
        <authorList>
            <consortium name="The Broad Institute Genomics Platform"/>
            <consortium name="The Broad Institute Genome Sequencing Center for Infectious Disease"/>
            <person name="Wu L."/>
            <person name="Ma J."/>
        </authorList>
    </citation>
    <scope>NUCLEOTIDE SEQUENCE [LARGE SCALE GENOMIC DNA]</scope>
    <source>
        <strain evidence="3">JCM 14309</strain>
    </source>
</reference>
<dbReference type="PANTHER" id="PTHR42839">
    <property type="entry name" value="ISOCHORISMATE SYNTHASE ENTC"/>
    <property type="match status" value="1"/>
</dbReference>
<evidence type="ECO:0000259" key="1">
    <source>
        <dbReference type="Pfam" id="PF00425"/>
    </source>
</evidence>
<evidence type="ECO:0000313" key="2">
    <source>
        <dbReference type="EMBL" id="GAA3060072.1"/>
    </source>
</evidence>
<evidence type="ECO:0000313" key="3">
    <source>
        <dbReference type="Proteomes" id="UP001500236"/>
    </source>
</evidence>
<dbReference type="SUPFAM" id="SSF56322">
    <property type="entry name" value="ADC synthase"/>
    <property type="match status" value="1"/>
</dbReference>
<gene>
    <name evidence="2" type="ORF">GCM10010529_12210</name>
</gene>
<sequence>MPAQPLRAVSVTVALPHDVALTDLLPRLTPSGTWLRHGEGIVGLGVADRATARGSERFADLAHWWEDRLATITEEPRPESLQEVPGCGPVAFTSVTYSSDSAADSVLVLPELILGSVAGRSWVTVLSAAADQADVLSALDRHGLTLTGGVLGPASPEPLDPALDPALVPPRDPRSATALQEGTHPTAHYLQAVEAGVQAITERRLEKLVLGRDVVVASEEPLAAGRLLATLSRDYADCWTYRAGEVLGATPEMLVTVRGERMAARVLAGTVDGALPPEQAHALLLEDPKQRTEHEIAVQSLLTQLAPVVEVISAQNPPAVLELPNVYHLSTDVTGRLVKDCTDGGRPGAAPVAPRVPPALLVAERAHPTAAICGTPTATAAEFIARLEDLDRGPFTGPVGWLDGQGNADFGIALRGGVLSQDARQVRLYAGCGIVAGSEPSSELAETWAKLRPMLGALGVG</sequence>
<dbReference type="Proteomes" id="UP001500236">
    <property type="component" value="Unassembled WGS sequence"/>
</dbReference>
<dbReference type="InterPro" id="IPR015890">
    <property type="entry name" value="Chorismate_C"/>
</dbReference>
<organism evidence="2 3">
    <name type="scientific">Nesterenkonia aethiopica</name>
    <dbReference type="NCBI Taxonomy" id="269144"/>
    <lineage>
        <taxon>Bacteria</taxon>
        <taxon>Bacillati</taxon>
        <taxon>Actinomycetota</taxon>
        <taxon>Actinomycetes</taxon>
        <taxon>Micrococcales</taxon>
        <taxon>Micrococcaceae</taxon>
        <taxon>Nesterenkonia</taxon>
    </lineage>
</organism>
<dbReference type="Pfam" id="PF00425">
    <property type="entry name" value="Chorismate_bind"/>
    <property type="match status" value="1"/>
</dbReference>
<dbReference type="PANTHER" id="PTHR42839:SF2">
    <property type="entry name" value="ISOCHORISMATE SYNTHASE ENTC"/>
    <property type="match status" value="1"/>
</dbReference>
<dbReference type="EMBL" id="BAAAVT010000006">
    <property type="protein sequence ID" value="GAA3060072.1"/>
    <property type="molecule type" value="Genomic_DNA"/>
</dbReference>
<accession>A0ABP6LTK5</accession>
<name>A0ABP6LTK5_9MICC</name>
<keyword evidence="3" id="KW-1185">Reference proteome</keyword>
<protein>
    <submittedName>
        <fullName evidence="2">Chorismate-binding protein</fullName>
    </submittedName>
</protein>
<feature type="domain" description="Chorismate-utilising enzyme C-terminal" evidence="1">
    <location>
        <begin position="187"/>
        <end position="450"/>
    </location>
</feature>
<dbReference type="InterPro" id="IPR005801">
    <property type="entry name" value="ADC_synthase"/>
</dbReference>
<proteinExistence type="predicted"/>